<evidence type="ECO:0000313" key="2">
    <source>
        <dbReference type="Proteomes" id="UP001642464"/>
    </source>
</evidence>
<accession>A0ABP0HU57</accession>
<organism evidence="1 2">
    <name type="scientific">Durusdinium trenchii</name>
    <dbReference type="NCBI Taxonomy" id="1381693"/>
    <lineage>
        <taxon>Eukaryota</taxon>
        <taxon>Sar</taxon>
        <taxon>Alveolata</taxon>
        <taxon>Dinophyceae</taxon>
        <taxon>Suessiales</taxon>
        <taxon>Symbiodiniaceae</taxon>
        <taxon>Durusdinium</taxon>
    </lineage>
</organism>
<feature type="non-terminal residue" evidence="1">
    <location>
        <position position="292"/>
    </location>
</feature>
<sequence>MGGARNVQREAQVRILVSLAQTHGVPSLPGAKAVNASRQKILQLVAALNEAALPARDREQFEKAKAAYDATFAVGVQGPDAPEQPNSEDNEADGAARTWKFQAVQLTYSAATQEWSSHEAGVLKRLFDRFTAFILSLASSLMARGASTTMERGVLSPQHVHCHAYLHLSKPFHRRGRSALEVFRFEGISPHLEPNTASGKAFTGAVRYGHFYVVVQKIGSLYEHTNFPPFVAYAVEGWWLDSLLKAGKLSRETYLALAAKVTVGFQKRLADVRAAERYEKDCALDLAIKQDA</sequence>
<reference evidence="1 2" key="1">
    <citation type="submission" date="2024-02" db="EMBL/GenBank/DDBJ databases">
        <authorList>
            <person name="Chen Y."/>
            <person name="Shah S."/>
            <person name="Dougan E. K."/>
            <person name="Thang M."/>
            <person name="Chan C."/>
        </authorList>
    </citation>
    <scope>NUCLEOTIDE SEQUENCE [LARGE SCALE GENOMIC DNA]</scope>
</reference>
<protein>
    <submittedName>
        <fullName evidence="1">Uncharacterized protein</fullName>
    </submittedName>
</protein>
<dbReference type="EMBL" id="CAXAMM010001760">
    <property type="protein sequence ID" value="CAK8993352.1"/>
    <property type="molecule type" value="Genomic_DNA"/>
</dbReference>
<keyword evidence="2" id="KW-1185">Reference proteome</keyword>
<proteinExistence type="predicted"/>
<gene>
    <name evidence="1" type="ORF">SCF082_LOCUS3470</name>
</gene>
<comment type="caution">
    <text evidence="1">The sequence shown here is derived from an EMBL/GenBank/DDBJ whole genome shotgun (WGS) entry which is preliminary data.</text>
</comment>
<dbReference type="Proteomes" id="UP001642464">
    <property type="component" value="Unassembled WGS sequence"/>
</dbReference>
<evidence type="ECO:0000313" key="1">
    <source>
        <dbReference type="EMBL" id="CAK8993352.1"/>
    </source>
</evidence>
<name>A0ABP0HU57_9DINO</name>